<evidence type="ECO:0000256" key="17">
    <source>
        <dbReference type="SAM" id="Phobius"/>
    </source>
</evidence>
<dbReference type="Pfam" id="PF00672">
    <property type="entry name" value="HAMP"/>
    <property type="match status" value="1"/>
</dbReference>
<comment type="catalytic activity">
    <reaction evidence="1">
        <text>ATP + protein L-histidine = ADP + protein N-phospho-L-histidine.</text>
        <dbReference type="EC" id="2.7.13.3"/>
    </reaction>
</comment>
<dbReference type="SMART" id="SM00304">
    <property type="entry name" value="HAMP"/>
    <property type="match status" value="1"/>
</dbReference>
<dbReference type="InterPro" id="IPR036890">
    <property type="entry name" value="HATPase_C_sf"/>
</dbReference>
<comment type="function">
    <text evidence="15">Member of the two-component regulatory system HssS/HssR involved in intracellular heme homeostasis and tempering of staphylococcal virulence. HssS functions as a heme sensor histidine kinase which is autophosphorylated at a histidine residue and transfers its phosphate group to an aspartate residue of HssR. HssR/HssS activates the expression of hrtAB, an efflux pump, in response to extracellular heme, hemin, hemoglobin or blood.</text>
</comment>
<proteinExistence type="predicted"/>
<evidence type="ECO:0000256" key="10">
    <source>
        <dbReference type="ARBA" id="ARBA00022840"/>
    </source>
</evidence>
<dbReference type="GO" id="GO:0016301">
    <property type="term" value="F:kinase activity"/>
    <property type="evidence" value="ECO:0007669"/>
    <property type="project" value="UniProtKB-KW"/>
</dbReference>
<dbReference type="SMART" id="SM00387">
    <property type="entry name" value="HATPase_c"/>
    <property type="match status" value="1"/>
</dbReference>
<dbReference type="Proteomes" id="UP001652445">
    <property type="component" value="Unassembled WGS sequence"/>
</dbReference>
<dbReference type="InterPro" id="IPR003660">
    <property type="entry name" value="HAMP_dom"/>
</dbReference>
<dbReference type="Pfam" id="PF02518">
    <property type="entry name" value="HATPase_c"/>
    <property type="match status" value="1"/>
</dbReference>
<evidence type="ECO:0000256" key="3">
    <source>
        <dbReference type="ARBA" id="ARBA00012438"/>
    </source>
</evidence>
<evidence type="ECO:0000256" key="13">
    <source>
        <dbReference type="ARBA" id="ARBA00023026"/>
    </source>
</evidence>
<dbReference type="PANTHER" id="PTHR45528">
    <property type="entry name" value="SENSOR HISTIDINE KINASE CPXA"/>
    <property type="match status" value="1"/>
</dbReference>
<keyword evidence="14 17" id="KW-0472">Membrane</keyword>
<accession>A0ABT2UUH7</accession>
<dbReference type="SMART" id="SM00388">
    <property type="entry name" value="HisKA"/>
    <property type="match status" value="1"/>
</dbReference>
<evidence type="ECO:0000256" key="8">
    <source>
        <dbReference type="ARBA" id="ARBA00022741"/>
    </source>
</evidence>
<keyword evidence="9 20" id="KW-0418">Kinase</keyword>
<keyword evidence="11 17" id="KW-1133">Transmembrane helix</keyword>
<evidence type="ECO:0000256" key="6">
    <source>
        <dbReference type="ARBA" id="ARBA00022679"/>
    </source>
</evidence>
<dbReference type="Pfam" id="PF00512">
    <property type="entry name" value="HisKA"/>
    <property type="match status" value="1"/>
</dbReference>
<dbReference type="PROSITE" id="PS50109">
    <property type="entry name" value="HIS_KIN"/>
    <property type="match status" value="1"/>
</dbReference>
<keyword evidence="7 17" id="KW-0812">Transmembrane</keyword>
<dbReference type="SUPFAM" id="SSF158472">
    <property type="entry name" value="HAMP domain-like"/>
    <property type="match status" value="1"/>
</dbReference>
<feature type="transmembrane region" description="Helical" evidence="17">
    <location>
        <begin position="164"/>
        <end position="188"/>
    </location>
</feature>
<protein>
    <recommendedName>
        <fullName evidence="16">Heme sensor protein HssS</fullName>
        <ecNumber evidence="3">2.7.13.3</ecNumber>
    </recommendedName>
</protein>
<dbReference type="InterPro" id="IPR004358">
    <property type="entry name" value="Sig_transdc_His_kin-like_C"/>
</dbReference>
<keyword evidence="5" id="KW-0597">Phosphoprotein</keyword>
<dbReference type="InterPro" id="IPR036097">
    <property type="entry name" value="HisK_dim/P_sf"/>
</dbReference>
<dbReference type="SUPFAM" id="SSF55874">
    <property type="entry name" value="ATPase domain of HSP90 chaperone/DNA topoisomerase II/histidine kinase"/>
    <property type="match status" value="1"/>
</dbReference>
<sequence>MRSLYIRIVVTFVLISLVSGVLALLLANVYYVQNLINYNEQKILNIGSEVKTLYEKTPDLDLGQYLSHIANMGFQIYAVDDQLQGTFYGSPFKNKQMAAEQIHRVLNGGIYKGILEERHLLMVNGLFENSIQNSIGLPIMAKGTTHAVFIRPNLEQQFGEVRTLLAILLVFSFLFNIGFIVISTRYIVKPVKKLTEATQQIVSGSYDIEMDVSRRDEIGNLARYFTQMAQSLKQLNDMRQEFVANVSHEIQSPLASIQGFSQAILEQKATPEEAQRYLRIIEEESRRLSSMSKKLLTLAALDKEKMVVKPTTFRLDEQIRQALIMTEWQWAEKQLIVELDLSEVVITADSGLIYQVWLNLIINSIKFSLPGGMIRIGILVEHDITVKISDTGIGIPEDELPHISERFYKADKARNRARSGSGLGLSIVKKIVDLHHGSIQLQSRLGEGTTVIVKLPRMLDSKYHND</sequence>
<dbReference type="CDD" id="cd00082">
    <property type="entry name" value="HisKA"/>
    <property type="match status" value="1"/>
</dbReference>
<dbReference type="InterPro" id="IPR005467">
    <property type="entry name" value="His_kinase_dom"/>
</dbReference>
<dbReference type="InterPro" id="IPR003661">
    <property type="entry name" value="HisK_dim/P_dom"/>
</dbReference>
<feature type="transmembrane region" description="Helical" evidence="17">
    <location>
        <begin position="6"/>
        <end position="32"/>
    </location>
</feature>
<evidence type="ECO:0000256" key="15">
    <source>
        <dbReference type="ARBA" id="ARBA00037219"/>
    </source>
</evidence>
<organism evidence="20 21">
    <name type="scientific">Paenibacillus baimaensis</name>
    <dbReference type="NCBI Taxonomy" id="2982185"/>
    <lineage>
        <taxon>Bacteria</taxon>
        <taxon>Bacillati</taxon>
        <taxon>Bacillota</taxon>
        <taxon>Bacilli</taxon>
        <taxon>Bacillales</taxon>
        <taxon>Paenibacillaceae</taxon>
        <taxon>Paenibacillus</taxon>
    </lineage>
</organism>
<evidence type="ECO:0000313" key="20">
    <source>
        <dbReference type="EMBL" id="MCU6798187.1"/>
    </source>
</evidence>
<dbReference type="EC" id="2.7.13.3" evidence="3"/>
<keyword evidence="10" id="KW-0067">ATP-binding</keyword>
<dbReference type="PROSITE" id="PS50885">
    <property type="entry name" value="HAMP"/>
    <property type="match status" value="1"/>
</dbReference>
<gene>
    <name evidence="20" type="ORF">OB236_39280</name>
</gene>
<evidence type="ECO:0000256" key="7">
    <source>
        <dbReference type="ARBA" id="ARBA00022692"/>
    </source>
</evidence>
<dbReference type="SUPFAM" id="SSF47384">
    <property type="entry name" value="Homodimeric domain of signal transducing histidine kinase"/>
    <property type="match status" value="1"/>
</dbReference>
<evidence type="ECO:0000256" key="11">
    <source>
        <dbReference type="ARBA" id="ARBA00022989"/>
    </source>
</evidence>
<dbReference type="InterPro" id="IPR003594">
    <property type="entry name" value="HATPase_dom"/>
</dbReference>
<dbReference type="EMBL" id="JAOQIO010000125">
    <property type="protein sequence ID" value="MCU6798187.1"/>
    <property type="molecule type" value="Genomic_DNA"/>
</dbReference>
<dbReference type="Gene3D" id="6.10.340.10">
    <property type="match status" value="1"/>
</dbReference>
<name>A0ABT2UUH7_9BACL</name>
<evidence type="ECO:0000256" key="2">
    <source>
        <dbReference type="ARBA" id="ARBA00004651"/>
    </source>
</evidence>
<keyword evidence="4" id="KW-1003">Cell membrane</keyword>
<dbReference type="CDD" id="cd00075">
    <property type="entry name" value="HATPase"/>
    <property type="match status" value="1"/>
</dbReference>
<keyword evidence="12" id="KW-0902">Two-component regulatory system</keyword>
<dbReference type="PANTHER" id="PTHR45528:SF11">
    <property type="entry name" value="HISTIDINE KINASE"/>
    <property type="match status" value="1"/>
</dbReference>
<evidence type="ECO:0000256" key="5">
    <source>
        <dbReference type="ARBA" id="ARBA00022553"/>
    </source>
</evidence>
<keyword evidence="6" id="KW-0808">Transferase</keyword>
<keyword evidence="13" id="KW-0843">Virulence</keyword>
<evidence type="ECO:0000259" key="19">
    <source>
        <dbReference type="PROSITE" id="PS50885"/>
    </source>
</evidence>
<evidence type="ECO:0000256" key="1">
    <source>
        <dbReference type="ARBA" id="ARBA00000085"/>
    </source>
</evidence>
<evidence type="ECO:0000256" key="14">
    <source>
        <dbReference type="ARBA" id="ARBA00023136"/>
    </source>
</evidence>
<evidence type="ECO:0000256" key="4">
    <source>
        <dbReference type="ARBA" id="ARBA00022475"/>
    </source>
</evidence>
<dbReference type="Gene3D" id="3.30.565.10">
    <property type="entry name" value="Histidine kinase-like ATPase, C-terminal domain"/>
    <property type="match status" value="1"/>
</dbReference>
<dbReference type="PRINTS" id="PR00344">
    <property type="entry name" value="BCTRLSENSOR"/>
</dbReference>
<feature type="domain" description="HAMP" evidence="19">
    <location>
        <begin position="185"/>
        <end position="237"/>
    </location>
</feature>
<dbReference type="Gene3D" id="1.10.287.130">
    <property type="match status" value="1"/>
</dbReference>
<comment type="caution">
    <text evidence="20">The sequence shown here is derived from an EMBL/GenBank/DDBJ whole genome shotgun (WGS) entry which is preliminary data.</text>
</comment>
<dbReference type="InterPro" id="IPR050398">
    <property type="entry name" value="HssS/ArlS-like"/>
</dbReference>
<keyword evidence="8" id="KW-0547">Nucleotide-binding</keyword>
<keyword evidence="21" id="KW-1185">Reference proteome</keyword>
<dbReference type="CDD" id="cd06225">
    <property type="entry name" value="HAMP"/>
    <property type="match status" value="1"/>
</dbReference>
<evidence type="ECO:0000313" key="21">
    <source>
        <dbReference type="Proteomes" id="UP001652445"/>
    </source>
</evidence>
<evidence type="ECO:0000256" key="16">
    <source>
        <dbReference type="ARBA" id="ARBA00040841"/>
    </source>
</evidence>
<feature type="domain" description="Histidine kinase" evidence="18">
    <location>
        <begin position="245"/>
        <end position="459"/>
    </location>
</feature>
<comment type="subcellular location">
    <subcellularLocation>
        <location evidence="2">Cell membrane</location>
        <topology evidence="2">Multi-pass membrane protein</topology>
    </subcellularLocation>
</comment>
<evidence type="ECO:0000256" key="12">
    <source>
        <dbReference type="ARBA" id="ARBA00023012"/>
    </source>
</evidence>
<reference evidence="20 21" key="1">
    <citation type="submission" date="2022-09" db="EMBL/GenBank/DDBJ databases">
        <authorList>
            <person name="Han X.L."/>
            <person name="Wang Q."/>
            <person name="Lu T."/>
        </authorList>
    </citation>
    <scope>NUCLEOTIDE SEQUENCE [LARGE SCALE GENOMIC DNA]</scope>
    <source>
        <strain evidence="20 21">WQ 127069</strain>
    </source>
</reference>
<evidence type="ECO:0000259" key="18">
    <source>
        <dbReference type="PROSITE" id="PS50109"/>
    </source>
</evidence>
<dbReference type="RefSeq" id="WP_262688870.1">
    <property type="nucleotide sequence ID" value="NZ_JAOQIO010000125.1"/>
</dbReference>
<evidence type="ECO:0000256" key="9">
    <source>
        <dbReference type="ARBA" id="ARBA00022777"/>
    </source>
</evidence>